<reference evidence="1" key="2">
    <citation type="submission" date="2021-09" db="EMBL/GenBank/DDBJ databases">
        <authorList>
            <person name="Jia N."/>
            <person name="Wang J."/>
            <person name="Shi W."/>
            <person name="Du L."/>
            <person name="Sun Y."/>
            <person name="Zhan W."/>
            <person name="Jiang J."/>
            <person name="Wang Q."/>
            <person name="Zhang B."/>
            <person name="Ji P."/>
            <person name="Sakyi L.B."/>
            <person name="Cui X."/>
            <person name="Yuan T."/>
            <person name="Jiang B."/>
            <person name="Yang W."/>
            <person name="Lam T.T.-Y."/>
            <person name="Chang Q."/>
            <person name="Ding S."/>
            <person name="Wang X."/>
            <person name="Zhu J."/>
            <person name="Ruan X."/>
            <person name="Zhao L."/>
            <person name="Wei J."/>
            <person name="Que T."/>
            <person name="Du C."/>
            <person name="Cheng J."/>
            <person name="Dai P."/>
            <person name="Han X."/>
            <person name="Huang E."/>
            <person name="Gao Y."/>
            <person name="Liu J."/>
            <person name="Shao H."/>
            <person name="Ye R."/>
            <person name="Li L."/>
            <person name="Wei W."/>
            <person name="Wang X."/>
            <person name="Wang C."/>
            <person name="Huo Q."/>
            <person name="Li W."/>
            <person name="Guo W."/>
            <person name="Chen H."/>
            <person name="Chen S."/>
            <person name="Zhou L."/>
            <person name="Zhou L."/>
            <person name="Ni X."/>
            <person name="Tian J."/>
            <person name="Zhou Y."/>
            <person name="Sheng Y."/>
            <person name="Liu T."/>
            <person name="Pan Y."/>
            <person name="Xia L."/>
            <person name="Li J."/>
            <person name="Zhao F."/>
            <person name="Cao W."/>
        </authorList>
    </citation>
    <scope>NUCLEOTIDE SEQUENCE</scope>
    <source>
        <strain evidence="1">Rmic-2018</strain>
        <tissue evidence="1">Larvae</tissue>
    </source>
</reference>
<sequence>MPVDPYAALLAFRTERLSMAEQHMAVATFRRELRNMQSDRLTGLSELELRGSINPRLPRCDSTYAPIVLAKDHPVRTNTLLDPSSPGTRMAPAETTLPKVATVTDVAACPDTCLLPPQACARE</sequence>
<reference evidence="1" key="1">
    <citation type="journal article" date="2020" name="Cell">
        <title>Large-Scale Comparative Analyses of Tick Genomes Elucidate Their Genetic Diversity and Vector Capacities.</title>
        <authorList>
            <consortium name="Tick Genome and Microbiome Consortium (TIGMIC)"/>
            <person name="Jia N."/>
            <person name="Wang J."/>
            <person name="Shi W."/>
            <person name="Du L."/>
            <person name="Sun Y."/>
            <person name="Zhan W."/>
            <person name="Jiang J.F."/>
            <person name="Wang Q."/>
            <person name="Zhang B."/>
            <person name="Ji P."/>
            <person name="Bell-Sakyi L."/>
            <person name="Cui X.M."/>
            <person name="Yuan T.T."/>
            <person name="Jiang B.G."/>
            <person name="Yang W.F."/>
            <person name="Lam T.T."/>
            <person name="Chang Q.C."/>
            <person name="Ding S.J."/>
            <person name="Wang X.J."/>
            <person name="Zhu J.G."/>
            <person name="Ruan X.D."/>
            <person name="Zhao L."/>
            <person name="Wei J.T."/>
            <person name="Ye R.Z."/>
            <person name="Que T.C."/>
            <person name="Du C.H."/>
            <person name="Zhou Y.H."/>
            <person name="Cheng J.X."/>
            <person name="Dai P.F."/>
            <person name="Guo W.B."/>
            <person name="Han X.H."/>
            <person name="Huang E.J."/>
            <person name="Li L.F."/>
            <person name="Wei W."/>
            <person name="Gao Y.C."/>
            <person name="Liu J.Z."/>
            <person name="Shao H.Z."/>
            <person name="Wang X."/>
            <person name="Wang C.C."/>
            <person name="Yang T.C."/>
            <person name="Huo Q.B."/>
            <person name="Li W."/>
            <person name="Chen H.Y."/>
            <person name="Chen S.E."/>
            <person name="Zhou L.G."/>
            <person name="Ni X.B."/>
            <person name="Tian J.H."/>
            <person name="Sheng Y."/>
            <person name="Liu T."/>
            <person name="Pan Y.S."/>
            <person name="Xia L.Y."/>
            <person name="Li J."/>
            <person name="Zhao F."/>
            <person name="Cao W.C."/>
        </authorList>
    </citation>
    <scope>NUCLEOTIDE SEQUENCE</scope>
    <source>
        <strain evidence="1">Rmic-2018</strain>
    </source>
</reference>
<dbReference type="EMBL" id="JABSTU010000010">
    <property type="protein sequence ID" value="KAH8019650.1"/>
    <property type="molecule type" value="Genomic_DNA"/>
</dbReference>
<evidence type="ECO:0000313" key="1">
    <source>
        <dbReference type="EMBL" id="KAH8019650.1"/>
    </source>
</evidence>
<gene>
    <name evidence="1" type="ORF">HPB51_020461</name>
</gene>
<comment type="caution">
    <text evidence="1">The sequence shown here is derived from an EMBL/GenBank/DDBJ whole genome shotgun (WGS) entry which is preliminary data.</text>
</comment>
<organism evidence="1 2">
    <name type="scientific">Rhipicephalus microplus</name>
    <name type="common">Cattle tick</name>
    <name type="synonym">Boophilus microplus</name>
    <dbReference type="NCBI Taxonomy" id="6941"/>
    <lineage>
        <taxon>Eukaryota</taxon>
        <taxon>Metazoa</taxon>
        <taxon>Ecdysozoa</taxon>
        <taxon>Arthropoda</taxon>
        <taxon>Chelicerata</taxon>
        <taxon>Arachnida</taxon>
        <taxon>Acari</taxon>
        <taxon>Parasitiformes</taxon>
        <taxon>Ixodida</taxon>
        <taxon>Ixodoidea</taxon>
        <taxon>Ixodidae</taxon>
        <taxon>Rhipicephalinae</taxon>
        <taxon>Rhipicephalus</taxon>
        <taxon>Boophilus</taxon>
    </lineage>
</organism>
<dbReference type="Proteomes" id="UP000821866">
    <property type="component" value="Chromosome 8"/>
</dbReference>
<dbReference type="AlphaFoldDB" id="A0A9J6DCD8"/>
<keyword evidence="2" id="KW-1185">Reference proteome</keyword>
<proteinExistence type="predicted"/>
<name>A0A9J6DCD8_RHIMP</name>
<protein>
    <submittedName>
        <fullName evidence="1">Uncharacterized protein</fullName>
    </submittedName>
</protein>
<evidence type="ECO:0000313" key="2">
    <source>
        <dbReference type="Proteomes" id="UP000821866"/>
    </source>
</evidence>
<accession>A0A9J6DCD8</accession>